<organism evidence="1 2">
    <name type="scientific">Streptosporangium canum</name>
    <dbReference type="NCBI Taxonomy" id="324952"/>
    <lineage>
        <taxon>Bacteria</taxon>
        <taxon>Bacillati</taxon>
        <taxon>Actinomycetota</taxon>
        <taxon>Actinomycetes</taxon>
        <taxon>Streptosporangiales</taxon>
        <taxon>Streptosporangiaceae</taxon>
        <taxon>Streptosporangium</taxon>
    </lineage>
</organism>
<protein>
    <submittedName>
        <fullName evidence="1">Uncharacterized protein</fullName>
    </submittedName>
</protein>
<accession>A0A1I4BIE3</accession>
<dbReference type="EMBL" id="FOQY01000032">
    <property type="protein sequence ID" value="SFK68594.1"/>
    <property type="molecule type" value="Genomic_DNA"/>
</dbReference>
<dbReference type="AlphaFoldDB" id="A0A1I4BIE3"/>
<dbReference type="Proteomes" id="UP000199111">
    <property type="component" value="Unassembled WGS sequence"/>
</dbReference>
<reference evidence="2" key="1">
    <citation type="submission" date="2016-10" db="EMBL/GenBank/DDBJ databases">
        <authorList>
            <person name="Varghese N."/>
            <person name="Submissions S."/>
        </authorList>
    </citation>
    <scope>NUCLEOTIDE SEQUENCE [LARGE SCALE GENOMIC DNA]</scope>
    <source>
        <strain evidence="2">CGMCC 4.2126</strain>
    </source>
</reference>
<gene>
    <name evidence="1" type="ORF">SAMN05216275_13226</name>
</gene>
<evidence type="ECO:0000313" key="1">
    <source>
        <dbReference type="EMBL" id="SFK68594.1"/>
    </source>
</evidence>
<name>A0A1I4BIE3_9ACTN</name>
<keyword evidence="2" id="KW-1185">Reference proteome</keyword>
<sequence length="60" mass="6492">MTVSALSAPAQAAASPIFIGVYPTKSKCVDVGQQYVREGFSSYGCLPVYIGATRHELWIR</sequence>
<evidence type="ECO:0000313" key="2">
    <source>
        <dbReference type="Proteomes" id="UP000199111"/>
    </source>
</evidence>
<proteinExistence type="predicted"/>